<proteinExistence type="predicted"/>
<accession>A0ACC3NPG7</accession>
<organism evidence="1 2">
    <name type="scientific">Vermiconidia calcicola</name>
    <dbReference type="NCBI Taxonomy" id="1690605"/>
    <lineage>
        <taxon>Eukaryota</taxon>
        <taxon>Fungi</taxon>
        <taxon>Dikarya</taxon>
        <taxon>Ascomycota</taxon>
        <taxon>Pezizomycotina</taxon>
        <taxon>Dothideomycetes</taxon>
        <taxon>Dothideomycetidae</taxon>
        <taxon>Mycosphaerellales</taxon>
        <taxon>Extremaceae</taxon>
        <taxon>Vermiconidia</taxon>
    </lineage>
</organism>
<protein>
    <submittedName>
        <fullName evidence="1">Uncharacterized protein</fullName>
    </submittedName>
</protein>
<dbReference type="Proteomes" id="UP001281147">
    <property type="component" value="Unassembled WGS sequence"/>
</dbReference>
<dbReference type="EMBL" id="JAUTXU010000022">
    <property type="protein sequence ID" value="KAK3720390.1"/>
    <property type="molecule type" value="Genomic_DNA"/>
</dbReference>
<sequence length="205" mass="22959">MANAPKFSGSSLWLVPPEGSELYKAIEQLIKTTIPSLYPIAIPPLFAPHITLTADTLSAGVEEKAPQKRLDDLNLSGLDNFKVTIGEVTVGSIFFQKLTMQCEKTQALCNLAAYCRGVGLQDEQEAREWVEKEYRPHASLMYSDLPEEEIQSKLDDIKAKIREAKQGASDAKGGAIWLVPTFKDVSDWQPVARREFPDMEWSWET</sequence>
<comment type="caution">
    <text evidence="1">The sequence shown here is derived from an EMBL/GenBank/DDBJ whole genome shotgun (WGS) entry which is preliminary data.</text>
</comment>
<keyword evidence="2" id="KW-1185">Reference proteome</keyword>
<evidence type="ECO:0000313" key="2">
    <source>
        <dbReference type="Proteomes" id="UP001281147"/>
    </source>
</evidence>
<gene>
    <name evidence="1" type="ORF">LTR37_003801</name>
</gene>
<name>A0ACC3NPG7_9PEZI</name>
<evidence type="ECO:0000313" key="1">
    <source>
        <dbReference type="EMBL" id="KAK3720390.1"/>
    </source>
</evidence>
<reference evidence="1" key="1">
    <citation type="submission" date="2023-07" db="EMBL/GenBank/DDBJ databases">
        <title>Black Yeasts Isolated from many extreme environments.</title>
        <authorList>
            <person name="Coleine C."/>
            <person name="Stajich J.E."/>
            <person name="Selbmann L."/>
        </authorList>
    </citation>
    <scope>NUCLEOTIDE SEQUENCE</scope>
    <source>
        <strain evidence="1">CCFEE 5714</strain>
    </source>
</reference>